<dbReference type="EMBL" id="JAQQXP010000002">
    <property type="protein sequence ID" value="MDC8832098.1"/>
    <property type="molecule type" value="Genomic_DNA"/>
</dbReference>
<comment type="caution">
    <text evidence="2">The sequence shown here is derived from an EMBL/GenBank/DDBJ whole genome shotgun (WGS) entry which is preliminary data.</text>
</comment>
<protein>
    <submittedName>
        <fullName evidence="2">Uncharacterized protein</fullName>
    </submittedName>
</protein>
<evidence type="ECO:0000256" key="1">
    <source>
        <dbReference type="SAM" id="Phobius"/>
    </source>
</evidence>
<reference evidence="2 3" key="1">
    <citation type="submission" date="2022-10" db="EMBL/GenBank/DDBJ databases">
        <title>Alteromonas sp. chi3 Genome sequencing.</title>
        <authorList>
            <person name="Park S."/>
        </authorList>
    </citation>
    <scope>NUCLEOTIDE SEQUENCE [LARGE SCALE GENOMIC DNA]</scope>
    <source>
        <strain evidence="3">chi3</strain>
    </source>
</reference>
<feature type="transmembrane region" description="Helical" evidence="1">
    <location>
        <begin position="6"/>
        <end position="26"/>
    </location>
</feature>
<organism evidence="2 3">
    <name type="scientific">Alteromonas gilva</name>
    <dbReference type="NCBI Taxonomy" id="2987522"/>
    <lineage>
        <taxon>Bacteria</taxon>
        <taxon>Pseudomonadati</taxon>
        <taxon>Pseudomonadota</taxon>
        <taxon>Gammaproteobacteria</taxon>
        <taxon>Alteromonadales</taxon>
        <taxon>Alteromonadaceae</taxon>
        <taxon>Alteromonas/Salinimonas group</taxon>
        <taxon>Alteromonas</taxon>
    </lineage>
</organism>
<name>A0ABT5L4W8_9ALTE</name>
<accession>A0ABT5L4W8</accession>
<keyword evidence="3" id="KW-1185">Reference proteome</keyword>
<sequence>MNIDTTLLVQIILSAMLILTIVGYYLGKKKTGKPLLTAISLGVSGIIPIVALVYLLVLLFKPDIAGSESS</sequence>
<keyword evidence="1" id="KW-1133">Transmembrane helix</keyword>
<dbReference type="RefSeq" id="WP_273641888.1">
    <property type="nucleotide sequence ID" value="NZ_JAQQXP010000002.1"/>
</dbReference>
<evidence type="ECO:0000313" key="3">
    <source>
        <dbReference type="Proteomes" id="UP001218788"/>
    </source>
</evidence>
<dbReference type="Proteomes" id="UP001218788">
    <property type="component" value="Unassembled WGS sequence"/>
</dbReference>
<keyword evidence="1" id="KW-0472">Membrane</keyword>
<evidence type="ECO:0000313" key="2">
    <source>
        <dbReference type="EMBL" id="MDC8832098.1"/>
    </source>
</evidence>
<proteinExistence type="predicted"/>
<keyword evidence="1" id="KW-0812">Transmembrane</keyword>
<gene>
    <name evidence="2" type="ORF">OIK42_15165</name>
</gene>
<feature type="transmembrane region" description="Helical" evidence="1">
    <location>
        <begin position="38"/>
        <end position="60"/>
    </location>
</feature>